<keyword evidence="1" id="KW-0853">WD repeat</keyword>
<keyword evidence="2" id="KW-0677">Repeat</keyword>
<protein>
    <submittedName>
        <fullName evidence="3">Carbon-nitrogen family hydrolase</fullName>
    </submittedName>
</protein>
<dbReference type="EMBL" id="UFVD01000001">
    <property type="protein sequence ID" value="SUX11441.1"/>
    <property type="molecule type" value="Genomic_DNA"/>
</dbReference>
<sequence length="309" mass="34823">MIKNVILFLIFLTLSYGIEPYDKIELSSNAMSMNLDRNLLFIATDNSSVEVYDINLSKMLEPIKLPYIKTYFSDEIPAKTFSIDTFKDKVMILHEEDFGKKAISLYKKSGLNTINLKNESIKKALFLDENTALLASISNEIYYFDINSSKVIFSFKFSTAALGDITLSKDKKMLYVADEGGTIYVFDTQKKEIVNKFNAHKDSVYSIDCGNSVVVTGSADKNIVVIKDLKMNFVTSSFLVYCVGISSSGKVFAYMDGENSDITIRDTLSMQKITTLQTSMNTINSIIFIDDSTLIASGYGNEILFWRFR</sequence>
<dbReference type="OrthoDB" id="11703at2"/>
<dbReference type="PANTHER" id="PTHR22847">
    <property type="entry name" value="WD40 REPEAT PROTEIN"/>
    <property type="match status" value="1"/>
</dbReference>
<dbReference type="InterPro" id="IPR036322">
    <property type="entry name" value="WD40_repeat_dom_sf"/>
</dbReference>
<dbReference type="PANTHER" id="PTHR22847:SF637">
    <property type="entry name" value="WD REPEAT DOMAIN 5B"/>
    <property type="match status" value="1"/>
</dbReference>
<proteinExistence type="predicted"/>
<dbReference type="SUPFAM" id="SSF50978">
    <property type="entry name" value="WD40 repeat-like"/>
    <property type="match status" value="1"/>
</dbReference>
<evidence type="ECO:0000256" key="1">
    <source>
        <dbReference type="ARBA" id="ARBA00022574"/>
    </source>
</evidence>
<evidence type="ECO:0000313" key="3">
    <source>
        <dbReference type="EMBL" id="SUX11441.1"/>
    </source>
</evidence>
<evidence type="ECO:0000313" key="4">
    <source>
        <dbReference type="Proteomes" id="UP000254920"/>
    </source>
</evidence>
<accession>A0A381DLS5</accession>
<evidence type="ECO:0000256" key="2">
    <source>
        <dbReference type="ARBA" id="ARBA00022737"/>
    </source>
</evidence>
<dbReference type="AlphaFoldDB" id="A0A381DLS5"/>
<gene>
    <name evidence="3" type="ORF">NCTC12475_01666</name>
</gene>
<dbReference type="GeneID" id="93090306"/>
<name>A0A381DLS5_9BACT</name>
<dbReference type="GO" id="GO:0016787">
    <property type="term" value="F:hydrolase activity"/>
    <property type="evidence" value="ECO:0007669"/>
    <property type="project" value="UniProtKB-KW"/>
</dbReference>
<keyword evidence="4" id="KW-1185">Reference proteome</keyword>
<dbReference type="InterPro" id="IPR001680">
    <property type="entry name" value="WD40_rpt"/>
</dbReference>
<keyword evidence="3" id="KW-0378">Hydrolase</keyword>
<dbReference type="SMART" id="SM00320">
    <property type="entry name" value="WD40"/>
    <property type="match status" value="3"/>
</dbReference>
<dbReference type="Proteomes" id="UP000254920">
    <property type="component" value="Unassembled WGS sequence"/>
</dbReference>
<dbReference type="RefSeq" id="WP_089182168.1">
    <property type="nucleotide sequence ID" value="NZ_CP043427.1"/>
</dbReference>
<reference evidence="3 4" key="1">
    <citation type="submission" date="2018-06" db="EMBL/GenBank/DDBJ databases">
        <authorList>
            <consortium name="Pathogen Informatics"/>
            <person name="Doyle S."/>
        </authorList>
    </citation>
    <scope>NUCLEOTIDE SEQUENCE [LARGE SCALE GENOMIC DNA]</scope>
    <source>
        <strain evidence="3 4">NCTC12475</strain>
    </source>
</reference>
<dbReference type="Pfam" id="PF00400">
    <property type="entry name" value="WD40"/>
    <property type="match status" value="1"/>
</dbReference>
<dbReference type="InterPro" id="IPR015943">
    <property type="entry name" value="WD40/YVTN_repeat-like_dom_sf"/>
</dbReference>
<dbReference type="Gene3D" id="2.130.10.10">
    <property type="entry name" value="YVTN repeat-like/Quinoprotein amine dehydrogenase"/>
    <property type="match status" value="2"/>
</dbReference>
<organism evidence="3 4">
    <name type="scientific">Campylobacter sputorum subsp. sputorum</name>
    <dbReference type="NCBI Taxonomy" id="32024"/>
    <lineage>
        <taxon>Bacteria</taxon>
        <taxon>Pseudomonadati</taxon>
        <taxon>Campylobacterota</taxon>
        <taxon>Epsilonproteobacteria</taxon>
        <taxon>Campylobacterales</taxon>
        <taxon>Campylobacteraceae</taxon>
        <taxon>Campylobacter</taxon>
    </lineage>
</organism>
<dbReference type="STRING" id="32024.GCA_000788295_00799"/>